<dbReference type="GO" id="GO:0005886">
    <property type="term" value="C:plasma membrane"/>
    <property type="evidence" value="ECO:0007669"/>
    <property type="project" value="UniProtKB-SubCell"/>
</dbReference>
<reference evidence="8" key="1">
    <citation type="journal article" date="2014" name="Front. Microbiol.">
        <title>High frequency of phylogenetically diverse reductive dehalogenase-homologous genes in deep subseafloor sedimentary metagenomes.</title>
        <authorList>
            <person name="Kawai M."/>
            <person name="Futagami T."/>
            <person name="Toyoda A."/>
            <person name="Takaki Y."/>
            <person name="Nishi S."/>
            <person name="Hori S."/>
            <person name="Arai W."/>
            <person name="Tsubouchi T."/>
            <person name="Morono Y."/>
            <person name="Uchiyama I."/>
            <person name="Ito T."/>
            <person name="Fujiyama A."/>
            <person name="Inagaki F."/>
            <person name="Takami H."/>
        </authorList>
    </citation>
    <scope>NUCLEOTIDE SEQUENCE</scope>
    <source>
        <strain evidence="8">Expedition CK06-06</strain>
    </source>
</reference>
<keyword evidence="2" id="KW-1003">Cell membrane</keyword>
<dbReference type="Pfam" id="PF03977">
    <property type="entry name" value="OAD_beta"/>
    <property type="match status" value="1"/>
</dbReference>
<keyword evidence="4" id="KW-1278">Translocase</keyword>
<evidence type="ECO:0000256" key="2">
    <source>
        <dbReference type="ARBA" id="ARBA00022475"/>
    </source>
</evidence>
<evidence type="ECO:0000256" key="5">
    <source>
        <dbReference type="ARBA" id="ARBA00022989"/>
    </source>
</evidence>
<accession>X0T9K5</accession>
<evidence type="ECO:0000256" key="4">
    <source>
        <dbReference type="ARBA" id="ARBA00022967"/>
    </source>
</evidence>
<dbReference type="PANTHER" id="PTHR35806">
    <property type="entry name" value="OXALOACETATE DECARBOXYLASE BETA CHAIN 2"/>
    <property type="match status" value="1"/>
</dbReference>
<gene>
    <name evidence="8" type="ORF">S01H1_01966</name>
</gene>
<organism evidence="8">
    <name type="scientific">marine sediment metagenome</name>
    <dbReference type="NCBI Taxonomy" id="412755"/>
    <lineage>
        <taxon>unclassified sequences</taxon>
        <taxon>metagenomes</taxon>
        <taxon>ecological metagenomes</taxon>
    </lineage>
</organism>
<evidence type="ECO:0000256" key="3">
    <source>
        <dbReference type="ARBA" id="ARBA00022692"/>
    </source>
</evidence>
<dbReference type="GO" id="GO:0006814">
    <property type="term" value="P:sodium ion transport"/>
    <property type="evidence" value="ECO:0007669"/>
    <property type="project" value="InterPro"/>
</dbReference>
<evidence type="ECO:0000313" key="8">
    <source>
        <dbReference type="EMBL" id="GAF83981.1"/>
    </source>
</evidence>
<feature type="transmembrane region" description="Helical" evidence="7">
    <location>
        <begin position="38"/>
        <end position="58"/>
    </location>
</feature>
<evidence type="ECO:0000256" key="1">
    <source>
        <dbReference type="ARBA" id="ARBA00004651"/>
    </source>
</evidence>
<feature type="transmembrane region" description="Helical" evidence="7">
    <location>
        <begin position="12"/>
        <end position="31"/>
    </location>
</feature>
<proteinExistence type="predicted"/>
<evidence type="ECO:0008006" key="9">
    <source>
        <dbReference type="Google" id="ProtNLM"/>
    </source>
</evidence>
<keyword evidence="5 7" id="KW-1133">Transmembrane helix</keyword>
<comment type="caution">
    <text evidence="8">The sequence shown here is derived from an EMBL/GenBank/DDBJ whole genome shotgun (WGS) entry which is preliminary data.</text>
</comment>
<dbReference type="GO" id="GO:0016829">
    <property type="term" value="F:lyase activity"/>
    <property type="evidence" value="ECO:0007669"/>
    <property type="project" value="InterPro"/>
</dbReference>
<feature type="non-terminal residue" evidence="8">
    <location>
        <position position="112"/>
    </location>
</feature>
<dbReference type="AlphaFoldDB" id="X0T9K5"/>
<dbReference type="EMBL" id="BARS01000905">
    <property type="protein sequence ID" value="GAF83981.1"/>
    <property type="molecule type" value="Genomic_DNA"/>
</dbReference>
<evidence type="ECO:0000256" key="7">
    <source>
        <dbReference type="SAM" id="Phobius"/>
    </source>
</evidence>
<comment type="subcellular location">
    <subcellularLocation>
        <location evidence="1">Cell membrane</location>
        <topology evidence="1">Multi-pass membrane protein</topology>
    </subcellularLocation>
</comment>
<sequence>MFGLFETGFSQLGWGQVVMLLIGGSLVYVSIAKKWEPLLLVPIGFSIILVNFPLGGLMEAEGELLAGGTPLGLIARIFHYGIQWEIIPLLIFLGLGAMTDFGPLIANPKTLF</sequence>
<dbReference type="PANTHER" id="PTHR35806:SF1">
    <property type="entry name" value="OXALOACETATE DECARBOXYLASE BETA CHAIN 2"/>
    <property type="match status" value="1"/>
</dbReference>
<name>X0T9K5_9ZZZZ</name>
<protein>
    <recommendedName>
        <fullName evidence="9">Glutaconyl-CoA decarboxylase subunit beta</fullName>
    </recommendedName>
</protein>
<evidence type="ECO:0000256" key="6">
    <source>
        <dbReference type="ARBA" id="ARBA00023136"/>
    </source>
</evidence>
<keyword evidence="3 7" id="KW-0812">Transmembrane</keyword>
<dbReference type="InterPro" id="IPR005661">
    <property type="entry name" value="OadB_MmdB"/>
</dbReference>
<keyword evidence="6 7" id="KW-0472">Membrane</keyword>